<gene>
    <name evidence="4" type="ORF">CEPID_06920</name>
</gene>
<dbReference type="InterPro" id="IPR016898">
    <property type="entry name" value="Polyphosphate_phosphotransfera"/>
</dbReference>
<evidence type="ECO:0000256" key="1">
    <source>
        <dbReference type="ARBA" id="ARBA00022679"/>
    </source>
</evidence>
<dbReference type="InterPro" id="IPR027417">
    <property type="entry name" value="P-loop_NTPase"/>
</dbReference>
<evidence type="ECO:0000256" key="2">
    <source>
        <dbReference type="ARBA" id="ARBA00022777"/>
    </source>
</evidence>
<dbReference type="Gene3D" id="3.40.50.300">
    <property type="entry name" value="P-loop containing nucleotide triphosphate hydrolases"/>
    <property type="match status" value="1"/>
</dbReference>
<dbReference type="STRING" id="1050174.CEPID_06920"/>
<dbReference type="Proteomes" id="UP000035368">
    <property type="component" value="Chromosome"/>
</dbReference>
<evidence type="ECO:0000313" key="5">
    <source>
        <dbReference type="Proteomes" id="UP000035368"/>
    </source>
</evidence>
<dbReference type="EMBL" id="CP011541">
    <property type="protein sequence ID" value="AKK03242.1"/>
    <property type="molecule type" value="Genomic_DNA"/>
</dbReference>
<dbReference type="PATRIC" id="fig|1050174.4.peg.1400"/>
<dbReference type="PANTHER" id="PTHR34383:SF3">
    <property type="entry name" value="POLYPHOSPHATE:AMP PHOSPHOTRANSFERASE"/>
    <property type="match status" value="1"/>
</dbReference>
<keyword evidence="5" id="KW-1185">Reference proteome</keyword>
<proteinExistence type="predicted"/>
<dbReference type="Pfam" id="PF03976">
    <property type="entry name" value="PPK2"/>
    <property type="match status" value="1"/>
</dbReference>
<dbReference type="GO" id="GO:0006797">
    <property type="term" value="P:polyphosphate metabolic process"/>
    <property type="evidence" value="ECO:0007669"/>
    <property type="project" value="InterPro"/>
</dbReference>
<dbReference type="PIRSF" id="PIRSF028756">
    <property type="entry name" value="PPK2_prd"/>
    <property type="match status" value="1"/>
</dbReference>
<dbReference type="KEGG" id="cei:CEPID_06920"/>
<organism evidence="4 5">
    <name type="scientific">Corynebacterium epidermidicanis</name>
    <dbReference type="NCBI Taxonomy" id="1050174"/>
    <lineage>
        <taxon>Bacteria</taxon>
        <taxon>Bacillati</taxon>
        <taxon>Actinomycetota</taxon>
        <taxon>Actinomycetes</taxon>
        <taxon>Mycobacteriales</taxon>
        <taxon>Corynebacteriaceae</taxon>
        <taxon>Corynebacterium</taxon>
    </lineage>
</organism>
<sequence>MSHFSIAEARALAVGPEVDLAAIDPASTPGISGSSKDIEKATAKIEDEVADLQELLYANKRAGNDPGNVLIVLQGMDTSGKGGAVKHTLAGLDPQGIHIASFGVPTEEEKSHDFLWRVEKALPEAGVVGIFDRSHYEDVLVHRVHQLSSAEEIERRYQAIVDFEQRLVESGTRIIKVMLHISKEFQKENLIERLENPEKHWKYNPGDVNERQLWDDYQTAYEIAIQRTTTDQAPWYVVPSDNKPYARMVVKYLLLDALRSMDLHWPEADFDVAAELERVRNS</sequence>
<dbReference type="RefSeq" id="WP_047240306.1">
    <property type="nucleotide sequence ID" value="NZ_CP011541.1"/>
</dbReference>
<dbReference type="InterPro" id="IPR022488">
    <property type="entry name" value="PPK2-related"/>
</dbReference>
<keyword evidence="1 4" id="KW-0808">Transferase</keyword>
<evidence type="ECO:0000313" key="4">
    <source>
        <dbReference type="EMBL" id="AKK03242.1"/>
    </source>
</evidence>
<dbReference type="GO" id="GO:0008976">
    <property type="term" value="F:polyphosphate kinase activity"/>
    <property type="evidence" value="ECO:0007669"/>
    <property type="project" value="InterPro"/>
</dbReference>
<dbReference type="NCBIfam" id="TIGR03709">
    <property type="entry name" value="PPK2_rel_1"/>
    <property type="match status" value="1"/>
</dbReference>
<dbReference type="AlphaFoldDB" id="A0A0G3GWP0"/>
<accession>A0A0G3GWP0</accession>
<protein>
    <submittedName>
        <fullName evidence="4">Polyphosphate:nucleotide phosphotransferase, PPK2 family</fullName>
    </submittedName>
</protein>
<keyword evidence="2" id="KW-0418">Kinase</keyword>
<dbReference type="SUPFAM" id="SSF52540">
    <property type="entry name" value="P-loop containing nucleoside triphosphate hydrolases"/>
    <property type="match status" value="1"/>
</dbReference>
<evidence type="ECO:0000259" key="3">
    <source>
        <dbReference type="Pfam" id="PF03976"/>
    </source>
</evidence>
<reference evidence="4 5" key="1">
    <citation type="submission" date="2015-05" db="EMBL/GenBank/DDBJ databases">
        <title>Complete genome sequence of Corynebacterium epidermidicanis DSM 45586, isolated from the skin of a dog suffering from pruritus.</title>
        <authorList>
            <person name="Ruckert C."/>
            <person name="Albersmeier A."/>
            <person name="Winkler A."/>
            <person name="Tauch A."/>
        </authorList>
    </citation>
    <scope>NUCLEOTIDE SEQUENCE [LARGE SCALE GENOMIC DNA]</scope>
    <source>
        <strain evidence="4 5">DSM 45586</strain>
    </source>
</reference>
<name>A0A0G3GWP0_9CORY</name>
<dbReference type="OrthoDB" id="9775224at2"/>
<feature type="domain" description="Polyphosphate kinase-2-related" evidence="3">
    <location>
        <begin position="37"/>
        <end position="262"/>
    </location>
</feature>
<dbReference type="PANTHER" id="PTHR34383">
    <property type="entry name" value="POLYPHOSPHATE:AMP PHOSPHOTRANSFERASE-RELATED"/>
    <property type="match status" value="1"/>
</dbReference>
<dbReference type="InterPro" id="IPR022300">
    <property type="entry name" value="PPK2-rel_1"/>
</dbReference>